<dbReference type="Proteomes" id="UP001391051">
    <property type="component" value="Unassembled WGS sequence"/>
</dbReference>
<sequence length="226" mass="23621">MLFTLPLSLGLLGLATAAPFETRGGAPIPEYTTGVQLAFHVTDPQHPLCERVHGMVFSTQRLSQGVDMAVAVPREPGEGGNPAKAPVFYFADSDGPASATVLRSDVPGVYPRGTHVAARDSVGDTPGEYHVSLRTGLNGTAGLFSWQGADNIPYLTGPAGSGYEQGGTYTVCPRTIGAWDLLLINYVYPGETAAADCAPGKFVVLCAVLPETEWSSGARSVPCVPQ</sequence>
<comment type="caution">
    <text evidence="3">The sequence shown here is derived from an EMBL/GenBank/DDBJ whole genome shotgun (WGS) entry which is preliminary data.</text>
</comment>
<dbReference type="EMBL" id="JAQQWE010000007">
    <property type="protein sequence ID" value="KAK7947156.1"/>
    <property type="molecule type" value="Genomic_DNA"/>
</dbReference>
<organism evidence="3 4">
    <name type="scientific">Apiospora aurea</name>
    <dbReference type="NCBI Taxonomy" id="335848"/>
    <lineage>
        <taxon>Eukaryota</taxon>
        <taxon>Fungi</taxon>
        <taxon>Dikarya</taxon>
        <taxon>Ascomycota</taxon>
        <taxon>Pezizomycotina</taxon>
        <taxon>Sordariomycetes</taxon>
        <taxon>Xylariomycetidae</taxon>
        <taxon>Amphisphaeriales</taxon>
        <taxon>Apiosporaceae</taxon>
        <taxon>Apiospora</taxon>
    </lineage>
</organism>
<evidence type="ECO:0000313" key="4">
    <source>
        <dbReference type="Proteomes" id="UP001391051"/>
    </source>
</evidence>
<feature type="domain" description="DUF7907" evidence="2">
    <location>
        <begin position="33"/>
        <end position="204"/>
    </location>
</feature>
<feature type="signal peptide" evidence="1">
    <location>
        <begin position="1"/>
        <end position="17"/>
    </location>
</feature>
<evidence type="ECO:0000313" key="3">
    <source>
        <dbReference type="EMBL" id="KAK7947156.1"/>
    </source>
</evidence>
<feature type="chain" id="PRO_5046223369" description="DUF7907 domain-containing protein" evidence="1">
    <location>
        <begin position="18"/>
        <end position="226"/>
    </location>
</feature>
<name>A0ABR1Q5Q2_9PEZI</name>
<dbReference type="RefSeq" id="XP_066697190.1">
    <property type="nucleotide sequence ID" value="XM_066847699.1"/>
</dbReference>
<dbReference type="GeneID" id="92080761"/>
<reference evidence="3 4" key="1">
    <citation type="submission" date="2023-01" db="EMBL/GenBank/DDBJ databases">
        <title>Analysis of 21 Apiospora genomes using comparative genomics revels a genus with tremendous synthesis potential of carbohydrate active enzymes and secondary metabolites.</title>
        <authorList>
            <person name="Sorensen T."/>
        </authorList>
    </citation>
    <scope>NUCLEOTIDE SEQUENCE [LARGE SCALE GENOMIC DNA]</scope>
    <source>
        <strain evidence="3 4">CBS 24483</strain>
    </source>
</reference>
<proteinExistence type="predicted"/>
<accession>A0ABR1Q5Q2</accession>
<evidence type="ECO:0000259" key="2">
    <source>
        <dbReference type="Pfam" id="PF25484"/>
    </source>
</evidence>
<protein>
    <recommendedName>
        <fullName evidence="2">DUF7907 domain-containing protein</fullName>
    </recommendedName>
</protein>
<keyword evidence="1" id="KW-0732">Signal</keyword>
<evidence type="ECO:0000256" key="1">
    <source>
        <dbReference type="SAM" id="SignalP"/>
    </source>
</evidence>
<keyword evidence="4" id="KW-1185">Reference proteome</keyword>
<gene>
    <name evidence="3" type="ORF">PG986_011477</name>
</gene>
<dbReference type="Pfam" id="PF25484">
    <property type="entry name" value="DUF7907"/>
    <property type="match status" value="1"/>
</dbReference>
<dbReference type="InterPro" id="IPR057229">
    <property type="entry name" value="DUF7907"/>
</dbReference>